<keyword evidence="2" id="KW-1185">Reference proteome</keyword>
<accession>A0A840MD68</accession>
<dbReference type="AlphaFoldDB" id="A0A840MD68"/>
<dbReference type="Proteomes" id="UP000575898">
    <property type="component" value="Unassembled WGS sequence"/>
</dbReference>
<protein>
    <submittedName>
        <fullName evidence="1">Uncharacterized protein</fullName>
    </submittedName>
</protein>
<organism evidence="1 2">
    <name type="scientific">Chitinivorax tropicus</name>
    <dbReference type="NCBI Taxonomy" id="714531"/>
    <lineage>
        <taxon>Bacteria</taxon>
        <taxon>Pseudomonadati</taxon>
        <taxon>Pseudomonadota</taxon>
        <taxon>Betaproteobacteria</taxon>
        <taxon>Chitinivorax</taxon>
    </lineage>
</organism>
<dbReference type="EMBL" id="JACHHY010000002">
    <property type="protein sequence ID" value="MBB5017254.1"/>
    <property type="molecule type" value="Genomic_DNA"/>
</dbReference>
<evidence type="ECO:0000313" key="2">
    <source>
        <dbReference type="Proteomes" id="UP000575898"/>
    </source>
</evidence>
<reference evidence="1 2" key="1">
    <citation type="submission" date="2020-08" db="EMBL/GenBank/DDBJ databases">
        <title>Genomic Encyclopedia of Type Strains, Phase IV (KMG-IV): sequencing the most valuable type-strain genomes for metagenomic binning, comparative biology and taxonomic classification.</title>
        <authorList>
            <person name="Goeker M."/>
        </authorList>
    </citation>
    <scope>NUCLEOTIDE SEQUENCE [LARGE SCALE GENOMIC DNA]</scope>
    <source>
        <strain evidence="1 2">DSM 27165</strain>
    </source>
</reference>
<evidence type="ECO:0000313" key="1">
    <source>
        <dbReference type="EMBL" id="MBB5017254.1"/>
    </source>
</evidence>
<proteinExistence type="predicted"/>
<name>A0A840MD68_9PROT</name>
<comment type="caution">
    <text evidence="1">The sequence shown here is derived from an EMBL/GenBank/DDBJ whole genome shotgun (WGS) entry which is preliminary data.</text>
</comment>
<gene>
    <name evidence="1" type="ORF">HNQ59_000516</name>
</gene>
<sequence>MNTSLHIEVLLRFHFYHICNFNHFNQILYIMPPMPIDKVFISKVM</sequence>